<reference evidence="2" key="1">
    <citation type="submission" date="2020-03" db="EMBL/GenBank/DDBJ databases">
        <title>Whole Genome Sequence of Trichophyton interdigitale from India.</title>
        <authorList>
            <person name="Kumar P."/>
        </authorList>
    </citation>
    <scope>NUCLEOTIDE SEQUENCE</scope>
    <source>
        <strain evidence="2">UCMS-IGIB-CI14</strain>
    </source>
</reference>
<evidence type="ECO:0000313" key="2">
    <source>
        <dbReference type="EMBL" id="KAF3894565.1"/>
    </source>
</evidence>
<evidence type="ECO:0000256" key="1">
    <source>
        <dbReference type="SAM" id="MobiDB-lite"/>
    </source>
</evidence>
<feature type="compositionally biased region" description="Basic and acidic residues" evidence="1">
    <location>
        <begin position="119"/>
        <end position="128"/>
    </location>
</feature>
<protein>
    <submittedName>
        <fullName evidence="2">Uncharacterized protein</fullName>
    </submittedName>
</protein>
<gene>
    <name evidence="2" type="ORF">GY632_3701</name>
</gene>
<accession>A0A9P4YFJ1</accession>
<dbReference type="AlphaFoldDB" id="A0A9P4YFJ1"/>
<comment type="caution">
    <text evidence="2">The sequence shown here is derived from an EMBL/GenBank/DDBJ whole genome shotgun (WGS) entry which is preliminary data.</text>
</comment>
<feature type="region of interest" description="Disordered" evidence="1">
    <location>
        <begin position="89"/>
        <end position="128"/>
    </location>
</feature>
<dbReference type="Proteomes" id="UP000749309">
    <property type="component" value="Unassembled WGS sequence"/>
</dbReference>
<evidence type="ECO:0000313" key="3">
    <source>
        <dbReference type="Proteomes" id="UP000749309"/>
    </source>
</evidence>
<dbReference type="EMBL" id="JAAQVJ010000111">
    <property type="protein sequence ID" value="KAF3894565.1"/>
    <property type="molecule type" value="Genomic_DNA"/>
</dbReference>
<proteinExistence type="predicted"/>
<name>A0A9P4YFJ1_9EURO</name>
<organism evidence="2 3">
    <name type="scientific">Trichophyton interdigitale</name>
    <dbReference type="NCBI Taxonomy" id="101480"/>
    <lineage>
        <taxon>Eukaryota</taxon>
        <taxon>Fungi</taxon>
        <taxon>Dikarya</taxon>
        <taxon>Ascomycota</taxon>
        <taxon>Pezizomycotina</taxon>
        <taxon>Eurotiomycetes</taxon>
        <taxon>Eurotiomycetidae</taxon>
        <taxon>Onygenales</taxon>
        <taxon>Arthrodermataceae</taxon>
        <taxon>Trichophyton</taxon>
    </lineage>
</organism>
<sequence>MSETTESPNHRALRALINLVQGTGDKQDDQTATGVLFFPWSTSAFSRDQEDSNIKCAERDRQQQYWGSKGLVAPASTLQTYAANARYSRRSSHLSQFESGESDGEKLEEQAGESAARASKGETPEGWA</sequence>